<dbReference type="Proteomes" id="UP000024635">
    <property type="component" value="Unassembled WGS sequence"/>
</dbReference>
<evidence type="ECO:0008006" key="5">
    <source>
        <dbReference type="Google" id="ProtNLM"/>
    </source>
</evidence>
<feature type="chain" id="PRO_5001486822" description="SCP domain-containing protein" evidence="2">
    <location>
        <begin position="24"/>
        <end position="217"/>
    </location>
</feature>
<gene>
    <name evidence="3" type="primary">Acey_s0177.g610</name>
    <name evidence="3" type="ORF">Y032_0177g610</name>
</gene>
<accession>A0A016STD5</accession>
<sequence length="217" mass="23325">MAKLSFIALVITSLLPGGPAAHATPFCAKGHLDKTTIDNGILNPVNARREKLAQGTQKNGDSGTNLPPATNMPKLRFTIREKRTSYCAHPCLRLFCLSTLYVARAGIGPSRSLTSSMLWRSTLSSEKKMLSSSNAFSKAWSCELEKDALNAISDKCADPANPVPPANGAGRANIFLTIAAGPARPSYLKYALSVFLAEVLPRAVTLSVYLFEKDCTH</sequence>
<keyword evidence="4" id="KW-1185">Reference proteome</keyword>
<protein>
    <recommendedName>
        <fullName evidence="5">SCP domain-containing protein</fullName>
    </recommendedName>
</protein>
<dbReference type="AlphaFoldDB" id="A0A016STD5"/>
<feature type="signal peptide" evidence="2">
    <location>
        <begin position="1"/>
        <end position="23"/>
    </location>
</feature>
<organism evidence="3 4">
    <name type="scientific">Ancylostoma ceylanicum</name>
    <dbReference type="NCBI Taxonomy" id="53326"/>
    <lineage>
        <taxon>Eukaryota</taxon>
        <taxon>Metazoa</taxon>
        <taxon>Ecdysozoa</taxon>
        <taxon>Nematoda</taxon>
        <taxon>Chromadorea</taxon>
        <taxon>Rhabditida</taxon>
        <taxon>Rhabditina</taxon>
        <taxon>Rhabditomorpha</taxon>
        <taxon>Strongyloidea</taxon>
        <taxon>Ancylostomatidae</taxon>
        <taxon>Ancylostomatinae</taxon>
        <taxon>Ancylostoma</taxon>
    </lineage>
</organism>
<dbReference type="SUPFAM" id="SSF55797">
    <property type="entry name" value="PR-1-like"/>
    <property type="match status" value="1"/>
</dbReference>
<dbReference type="InterPro" id="IPR035940">
    <property type="entry name" value="CAP_sf"/>
</dbReference>
<evidence type="ECO:0000256" key="1">
    <source>
        <dbReference type="SAM" id="MobiDB-lite"/>
    </source>
</evidence>
<name>A0A016STD5_9BILA</name>
<dbReference type="Gene3D" id="3.40.33.10">
    <property type="entry name" value="CAP"/>
    <property type="match status" value="1"/>
</dbReference>
<proteinExistence type="predicted"/>
<evidence type="ECO:0000313" key="4">
    <source>
        <dbReference type="Proteomes" id="UP000024635"/>
    </source>
</evidence>
<evidence type="ECO:0000313" key="3">
    <source>
        <dbReference type="EMBL" id="EYB93973.1"/>
    </source>
</evidence>
<comment type="caution">
    <text evidence="3">The sequence shown here is derived from an EMBL/GenBank/DDBJ whole genome shotgun (WGS) entry which is preliminary data.</text>
</comment>
<feature type="region of interest" description="Disordered" evidence="1">
    <location>
        <begin position="52"/>
        <end position="71"/>
    </location>
</feature>
<reference evidence="4" key="1">
    <citation type="journal article" date="2015" name="Nat. Genet.">
        <title>The genome and transcriptome of the zoonotic hookworm Ancylostoma ceylanicum identify infection-specific gene families.</title>
        <authorList>
            <person name="Schwarz E.M."/>
            <person name="Hu Y."/>
            <person name="Antoshechkin I."/>
            <person name="Miller M.M."/>
            <person name="Sternberg P.W."/>
            <person name="Aroian R.V."/>
        </authorList>
    </citation>
    <scope>NUCLEOTIDE SEQUENCE</scope>
    <source>
        <strain evidence="4">HY135</strain>
    </source>
</reference>
<keyword evidence="2" id="KW-0732">Signal</keyword>
<evidence type="ECO:0000256" key="2">
    <source>
        <dbReference type="SAM" id="SignalP"/>
    </source>
</evidence>
<dbReference type="EMBL" id="JARK01001513">
    <property type="protein sequence ID" value="EYB93973.1"/>
    <property type="molecule type" value="Genomic_DNA"/>
</dbReference>
<feature type="compositionally biased region" description="Polar residues" evidence="1">
    <location>
        <begin position="54"/>
        <end position="68"/>
    </location>
</feature>